<keyword evidence="2" id="KW-1185">Reference proteome</keyword>
<evidence type="ECO:0000313" key="1">
    <source>
        <dbReference type="EMBL" id="CAH7683381.1"/>
    </source>
</evidence>
<organism evidence="1 2">
    <name type="scientific">Phakopsora pachyrhizi</name>
    <name type="common">Asian soybean rust disease fungus</name>
    <dbReference type="NCBI Taxonomy" id="170000"/>
    <lineage>
        <taxon>Eukaryota</taxon>
        <taxon>Fungi</taxon>
        <taxon>Dikarya</taxon>
        <taxon>Basidiomycota</taxon>
        <taxon>Pucciniomycotina</taxon>
        <taxon>Pucciniomycetes</taxon>
        <taxon>Pucciniales</taxon>
        <taxon>Phakopsoraceae</taxon>
        <taxon>Phakopsora</taxon>
    </lineage>
</organism>
<reference evidence="1" key="1">
    <citation type="submission" date="2022-06" db="EMBL/GenBank/DDBJ databases">
        <authorList>
            <consortium name="SYNGENTA / RWTH Aachen University"/>
        </authorList>
    </citation>
    <scope>NUCLEOTIDE SEQUENCE</scope>
</reference>
<proteinExistence type="predicted"/>
<dbReference type="Proteomes" id="UP001153365">
    <property type="component" value="Unassembled WGS sequence"/>
</dbReference>
<dbReference type="AlphaFoldDB" id="A0AAV0BBM2"/>
<name>A0AAV0BBM2_PHAPC</name>
<feature type="non-terminal residue" evidence="1">
    <location>
        <position position="143"/>
    </location>
</feature>
<sequence>MIQSTSTRLIFTIQKSIQLVPSLVRITTNETRNLHHKGLSPFLTLENHHLDKRLLPSTDLVRVESDSKKVEGVLQTDLIDCIDAVEELRLQTDGQDQPMRASMIEPTQLRASQMEGLAKLNSRSWWMEFEKTPHEGYGCMTNG</sequence>
<accession>A0AAV0BBM2</accession>
<comment type="caution">
    <text evidence="1">The sequence shown here is derived from an EMBL/GenBank/DDBJ whole genome shotgun (WGS) entry which is preliminary data.</text>
</comment>
<gene>
    <name evidence="1" type="ORF">PPACK8108_LOCUS16846</name>
</gene>
<protein>
    <submittedName>
        <fullName evidence="1">Uncharacterized protein</fullName>
    </submittedName>
</protein>
<evidence type="ECO:0000313" key="2">
    <source>
        <dbReference type="Proteomes" id="UP001153365"/>
    </source>
</evidence>
<dbReference type="EMBL" id="CALTRL010004643">
    <property type="protein sequence ID" value="CAH7683381.1"/>
    <property type="molecule type" value="Genomic_DNA"/>
</dbReference>